<proteinExistence type="predicted"/>
<accession>A0ABQ3AL13</accession>
<reference evidence="2" key="1">
    <citation type="journal article" date="2019" name="Int. J. Syst. Evol. Microbiol.">
        <title>The Global Catalogue of Microorganisms (GCM) 10K type strain sequencing project: providing services to taxonomists for standard genome sequencing and annotation.</title>
        <authorList>
            <consortium name="The Broad Institute Genomics Platform"/>
            <consortium name="The Broad Institute Genome Sequencing Center for Infectious Disease"/>
            <person name="Wu L."/>
            <person name="Ma J."/>
        </authorList>
    </citation>
    <scope>NUCLEOTIDE SEQUENCE [LARGE SCALE GENOMIC DNA]</scope>
    <source>
        <strain evidence="2">JCM 4594</strain>
    </source>
</reference>
<evidence type="ECO:0000313" key="2">
    <source>
        <dbReference type="Proteomes" id="UP000600946"/>
    </source>
</evidence>
<evidence type="ECO:0000313" key="1">
    <source>
        <dbReference type="EMBL" id="GGY60611.1"/>
    </source>
</evidence>
<sequence>MWAAPTGMRPVGAALLPAGAPRRAPGSRGCAAVGVTGGLGVTYRGAGNCASNRPRSEAENG</sequence>
<comment type="caution">
    <text evidence="1">The sequence shown here is derived from an EMBL/GenBank/DDBJ whole genome shotgun (WGS) entry which is preliminary data.</text>
</comment>
<name>A0ABQ3AL13_9ACTN</name>
<dbReference type="Proteomes" id="UP000600946">
    <property type="component" value="Unassembled WGS sequence"/>
</dbReference>
<dbReference type="EMBL" id="BMUU01000014">
    <property type="protein sequence ID" value="GGY60611.1"/>
    <property type="molecule type" value="Genomic_DNA"/>
</dbReference>
<organism evidence="1 2">
    <name type="scientific">Streptomyces xanthochromogenes</name>
    <dbReference type="NCBI Taxonomy" id="67384"/>
    <lineage>
        <taxon>Bacteria</taxon>
        <taxon>Bacillati</taxon>
        <taxon>Actinomycetota</taxon>
        <taxon>Actinomycetes</taxon>
        <taxon>Kitasatosporales</taxon>
        <taxon>Streptomycetaceae</taxon>
        <taxon>Streptomyces</taxon>
    </lineage>
</organism>
<keyword evidence="2" id="KW-1185">Reference proteome</keyword>
<protein>
    <submittedName>
        <fullName evidence="1">Uncharacterized protein</fullName>
    </submittedName>
</protein>
<gene>
    <name evidence="1" type="ORF">GCM10010326_64450</name>
</gene>